<name>A0A7W9NIB1_9PSEU</name>
<dbReference type="PANTHER" id="PTHR30011">
    <property type="entry name" value="ALKANESULFONATE MONOOXYGENASE-RELATED"/>
    <property type="match status" value="1"/>
</dbReference>
<dbReference type="InterPro" id="IPR036661">
    <property type="entry name" value="Luciferase-like_sf"/>
</dbReference>
<dbReference type="AlphaFoldDB" id="A0A7W9NIB1"/>
<dbReference type="RefSeq" id="WP_184866307.1">
    <property type="nucleotide sequence ID" value="NZ_BAAAWY010000029.1"/>
</dbReference>
<dbReference type="SUPFAM" id="SSF51679">
    <property type="entry name" value="Bacterial luciferase-like"/>
    <property type="match status" value="1"/>
</dbReference>
<dbReference type="PANTHER" id="PTHR30011:SF32">
    <property type="entry name" value="CONSERVED PROTEIN"/>
    <property type="match status" value="1"/>
</dbReference>
<evidence type="ECO:0000313" key="3">
    <source>
        <dbReference type="Proteomes" id="UP000585638"/>
    </source>
</evidence>
<dbReference type="InterPro" id="IPR011251">
    <property type="entry name" value="Luciferase-like_dom"/>
</dbReference>
<dbReference type="InterPro" id="IPR019921">
    <property type="entry name" value="Lucif-like_OxRdtase_Rv2161c"/>
</dbReference>
<accession>A0A7W9NIB1</accession>
<dbReference type="Gene3D" id="3.20.20.30">
    <property type="entry name" value="Luciferase-like domain"/>
    <property type="match status" value="1"/>
</dbReference>
<evidence type="ECO:0000259" key="1">
    <source>
        <dbReference type="Pfam" id="PF00296"/>
    </source>
</evidence>
<dbReference type="GO" id="GO:0016705">
    <property type="term" value="F:oxidoreductase activity, acting on paired donors, with incorporation or reduction of molecular oxygen"/>
    <property type="evidence" value="ECO:0007669"/>
    <property type="project" value="InterPro"/>
</dbReference>
<organism evidence="2 3">
    <name type="scientific">Kutzneria kofuensis</name>
    <dbReference type="NCBI Taxonomy" id="103725"/>
    <lineage>
        <taxon>Bacteria</taxon>
        <taxon>Bacillati</taxon>
        <taxon>Actinomycetota</taxon>
        <taxon>Actinomycetes</taxon>
        <taxon>Pseudonocardiales</taxon>
        <taxon>Pseudonocardiaceae</taxon>
        <taxon>Kutzneria</taxon>
    </lineage>
</organism>
<proteinExistence type="predicted"/>
<protein>
    <submittedName>
        <fullName evidence="2">Putative F420-dependent oxidoreductase</fullName>
    </submittedName>
</protein>
<dbReference type="NCBIfam" id="TIGR03619">
    <property type="entry name" value="F420_Rv2161c"/>
    <property type="match status" value="1"/>
</dbReference>
<dbReference type="InterPro" id="IPR051260">
    <property type="entry name" value="Diverse_substr_monoxygenases"/>
</dbReference>
<keyword evidence="3" id="KW-1185">Reference proteome</keyword>
<evidence type="ECO:0000313" key="2">
    <source>
        <dbReference type="EMBL" id="MBB5894382.1"/>
    </source>
</evidence>
<gene>
    <name evidence="2" type="ORF">BJ998_005578</name>
</gene>
<feature type="domain" description="Luciferase-like" evidence="1">
    <location>
        <begin position="15"/>
        <end position="260"/>
    </location>
</feature>
<reference evidence="2 3" key="1">
    <citation type="submission" date="2020-08" db="EMBL/GenBank/DDBJ databases">
        <title>Sequencing the genomes of 1000 actinobacteria strains.</title>
        <authorList>
            <person name="Klenk H.-P."/>
        </authorList>
    </citation>
    <scope>NUCLEOTIDE SEQUENCE [LARGE SCALE GENOMIC DNA]</scope>
    <source>
        <strain evidence="2 3">DSM 43851</strain>
    </source>
</reference>
<sequence length="297" mass="31907">MRIGFTLPQYGPVANRPADLVRFAAEAERLGADSLWVGDRLLSPLEPKIGYGLSGPGPFPPEFASVFDPFTALTLAASVTSRVRLGTNVLNAPFYSPLPLARTLTSIDRASDGRLVAGFGVGWSPDEFEAVGVPFAERGRRLDEILDVVEAAWTRDVVEHDSPLWNVPPSRIDHKPARRPPIQLGGFAPAALKRIGRRADGWLAAGMLPGMLKAEYLEAPLATIREAAAEAGRDPAAIEVVLRVNPAKGVSAKEIADATLAVHERIGLAEAFVELCYVAPETDHALELAEELLGLLR</sequence>
<dbReference type="EMBL" id="JACHIR010000001">
    <property type="protein sequence ID" value="MBB5894382.1"/>
    <property type="molecule type" value="Genomic_DNA"/>
</dbReference>
<dbReference type="Proteomes" id="UP000585638">
    <property type="component" value="Unassembled WGS sequence"/>
</dbReference>
<comment type="caution">
    <text evidence="2">The sequence shown here is derived from an EMBL/GenBank/DDBJ whole genome shotgun (WGS) entry which is preliminary data.</text>
</comment>
<dbReference type="Pfam" id="PF00296">
    <property type="entry name" value="Bac_luciferase"/>
    <property type="match status" value="1"/>
</dbReference>